<reference evidence="2" key="1">
    <citation type="submission" date="2023-01" db="EMBL/GenBank/DDBJ databases">
        <title>Genome assembly of the deep-sea coral Lophelia pertusa.</title>
        <authorList>
            <person name="Herrera S."/>
            <person name="Cordes E."/>
        </authorList>
    </citation>
    <scope>NUCLEOTIDE SEQUENCE</scope>
    <source>
        <strain evidence="2">USNM1676648</strain>
        <tissue evidence="2">Polyp</tissue>
    </source>
</reference>
<evidence type="ECO:0000256" key="1">
    <source>
        <dbReference type="SAM" id="MobiDB-lite"/>
    </source>
</evidence>
<evidence type="ECO:0000313" key="3">
    <source>
        <dbReference type="Proteomes" id="UP001163046"/>
    </source>
</evidence>
<organism evidence="2 3">
    <name type="scientific">Desmophyllum pertusum</name>
    <dbReference type="NCBI Taxonomy" id="174260"/>
    <lineage>
        <taxon>Eukaryota</taxon>
        <taxon>Metazoa</taxon>
        <taxon>Cnidaria</taxon>
        <taxon>Anthozoa</taxon>
        <taxon>Hexacorallia</taxon>
        <taxon>Scleractinia</taxon>
        <taxon>Caryophylliina</taxon>
        <taxon>Caryophylliidae</taxon>
        <taxon>Desmophyllum</taxon>
    </lineage>
</organism>
<name>A0A9W9YKZ2_9CNID</name>
<protein>
    <submittedName>
        <fullName evidence="2">Uncharacterized protein</fullName>
    </submittedName>
</protein>
<comment type="caution">
    <text evidence="2">The sequence shown here is derived from an EMBL/GenBank/DDBJ whole genome shotgun (WGS) entry which is preliminary data.</text>
</comment>
<evidence type="ECO:0000313" key="2">
    <source>
        <dbReference type="EMBL" id="KAJ7356020.1"/>
    </source>
</evidence>
<dbReference type="Proteomes" id="UP001163046">
    <property type="component" value="Unassembled WGS sequence"/>
</dbReference>
<dbReference type="EMBL" id="MU827326">
    <property type="protein sequence ID" value="KAJ7356020.1"/>
    <property type="molecule type" value="Genomic_DNA"/>
</dbReference>
<feature type="compositionally biased region" description="Polar residues" evidence="1">
    <location>
        <begin position="136"/>
        <end position="155"/>
    </location>
</feature>
<accession>A0A9W9YKZ2</accession>
<dbReference type="AlphaFoldDB" id="A0A9W9YKZ2"/>
<sequence length="173" mass="18795">MSAVSDVGNDKESEDEMNHGVGDEHPSTSNASEMADNTITVRQSFAWLVSSSDVANEQKGKRPTEKRIKSSKMKQKMQCDASSSSFSSTDCNSKNPRNYNRGHEGNKKKRSNQGNPGLGNIRDISTQRAGFGVLPQESSTNPSASARATVCTSLPESCLPTDDKEEERNVHSL</sequence>
<feature type="region of interest" description="Disordered" evidence="1">
    <location>
        <begin position="1"/>
        <end position="37"/>
    </location>
</feature>
<feature type="region of interest" description="Disordered" evidence="1">
    <location>
        <begin position="50"/>
        <end position="173"/>
    </location>
</feature>
<feature type="compositionally biased region" description="Polar residues" evidence="1">
    <location>
        <begin position="89"/>
        <end position="98"/>
    </location>
</feature>
<keyword evidence="3" id="KW-1185">Reference proteome</keyword>
<gene>
    <name evidence="2" type="ORF">OS493_027417</name>
</gene>
<feature type="compositionally biased region" description="Polar residues" evidence="1">
    <location>
        <begin position="27"/>
        <end position="37"/>
    </location>
</feature>
<feature type="compositionally biased region" description="Basic and acidic residues" evidence="1">
    <location>
        <begin position="56"/>
        <end position="68"/>
    </location>
</feature>
<feature type="compositionally biased region" description="Basic and acidic residues" evidence="1">
    <location>
        <begin position="8"/>
        <end position="26"/>
    </location>
</feature>
<proteinExistence type="predicted"/>